<dbReference type="HOGENOM" id="CLU_1215561_0_0_1"/>
<accession>A0A0C3QPC1</accession>
<reference evidence="2 3" key="1">
    <citation type="submission" date="2014-04" db="EMBL/GenBank/DDBJ databases">
        <authorList>
            <consortium name="DOE Joint Genome Institute"/>
            <person name="Kuo A."/>
            <person name="Girlanda M."/>
            <person name="Perotto S."/>
            <person name="Kohler A."/>
            <person name="Nagy L.G."/>
            <person name="Floudas D."/>
            <person name="Copeland A."/>
            <person name="Barry K.W."/>
            <person name="Cichocki N."/>
            <person name="Veneault-Fourrey C."/>
            <person name="LaButti K."/>
            <person name="Lindquist E.A."/>
            <person name="Lipzen A."/>
            <person name="Lundell T."/>
            <person name="Morin E."/>
            <person name="Murat C."/>
            <person name="Sun H."/>
            <person name="Tunlid A."/>
            <person name="Henrissat B."/>
            <person name="Grigoriev I.V."/>
            <person name="Hibbett D.S."/>
            <person name="Martin F."/>
            <person name="Nordberg H.P."/>
            <person name="Cantor M.N."/>
            <person name="Hua S.X."/>
        </authorList>
    </citation>
    <scope>NUCLEOTIDE SEQUENCE [LARGE SCALE GENOMIC DNA]</scope>
    <source>
        <strain evidence="2 3">MUT 4182</strain>
    </source>
</reference>
<keyword evidence="3" id="KW-1185">Reference proteome</keyword>
<gene>
    <name evidence="2" type="ORF">M407DRAFT_158177</name>
</gene>
<dbReference type="EMBL" id="KN822975">
    <property type="protein sequence ID" value="KIO30101.1"/>
    <property type="molecule type" value="Genomic_DNA"/>
</dbReference>
<proteinExistence type="predicted"/>
<reference evidence="3" key="2">
    <citation type="submission" date="2015-01" db="EMBL/GenBank/DDBJ databases">
        <title>Evolutionary Origins and Diversification of the Mycorrhizal Mutualists.</title>
        <authorList>
            <consortium name="DOE Joint Genome Institute"/>
            <consortium name="Mycorrhizal Genomics Consortium"/>
            <person name="Kohler A."/>
            <person name="Kuo A."/>
            <person name="Nagy L.G."/>
            <person name="Floudas D."/>
            <person name="Copeland A."/>
            <person name="Barry K.W."/>
            <person name="Cichocki N."/>
            <person name="Veneault-Fourrey C."/>
            <person name="LaButti K."/>
            <person name="Lindquist E.A."/>
            <person name="Lipzen A."/>
            <person name="Lundell T."/>
            <person name="Morin E."/>
            <person name="Murat C."/>
            <person name="Riley R."/>
            <person name="Ohm R."/>
            <person name="Sun H."/>
            <person name="Tunlid A."/>
            <person name="Henrissat B."/>
            <person name="Grigoriev I.V."/>
            <person name="Hibbett D.S."/>
            <person name="Martin F."/>
        </authorList>
    </citation>
    <scope>NUCLEOTIDE SEQUENCE [LARGE SCALE GENOMIC DNA]</scope>
    <source>
        <strain evidence="3">MUT 4182</strain>
    </source>
</reference>
<organism evidence="2 3">
    <name type="scientific">Tulasnella calospora MUT 4182</name>
    <dbReference type="NCBI Taxonomy" id="1051891"/>
    <lineage>
        <taxon>Eukaryota</taxon>
        <taxon>Fungi</taxon>
        <taxon>Dikarya</taxon>
        <taxon>Basidiomycota</taxon>
        <taxon>Agaricomycotina</taxon>
        <taxon>Agaricomycetes</taxon>
        <taxon>Cantharellales</taxon>
        <taxon>Tulasnellaceae</taxon>
        <taxon>Tulasnella</taxon>
    </lineage>
</organism>
<evidence type="ECO:0000313" key="2">
    <source>
        <dbReference type="EMBL" id="KIO30101.1"/>
    </source>
</evidence>
<sequence>MPSPASFTPDVFPAFAPAPAPNSAPAPAAAPPSNPPVDLPRTLPSPPVSAPVPRLGRIRIISLKGITLGYVTGRESGSGNFSYCATKIVNALIVSFIPSHERHTILVVNAADDENTHLAVRWPGLKSRDWSLNVKNVAELATMGPDDPTSQPLGACQDLIWNVLPDGTVAANYPSDDRVTHTLVPIVELESYALRLVRDADGYIKKKSRLMDFGKERFTKCHFTFEDL</sequence>
<feature type="region of interest" description="Disordered" evidence="1">
    <location>
        <begin position="18"/>
        <end position="50"/>
    </location>
</feature>
<evidence type="ECO:0000313" key="3">
    <source>
        <dbReference type="Proteomes" id="UP000054248"/>
    </source>
</evidence>
<dbReference type="Proteomes" id="UP000054248">
    <property type="component" value="Unassembled WGS sequence"/>
</dbReference>
<dbReference type="OrthoDB" id="3173143at2759"/>
<name>A0A0C3QPC1_9AGAM</name>
<dbReference type="AlphaFoldDB" id="A0A0C3QPC1"/>
<evidence type="ECO:0000256" key="1">
    <source>
        <dbReference type="SAM" id="MobiDB-lite"/>
    </source>
</evidence>
<protein>
    <submittedName>
        <fullName evidence="2">Uncharacterized protein</fullName>
    </submittedName>
</protein>